<dbReference type="RefSeq" id="WP_229672530.1">
    <property type="nucleotide sequence ID" value="NZ_BAAAOU010000011.1"/>
</dbReference>
<dbReference type="EMBL" id="BMLQ01000005">
    <property type="protein sequence ID" value="GGO46286.1"/>
    <property type="molecule type" value="Genomic_DNA"/>
</dbReference>
<comment type="caution">
    <text evidence="3">The sequence shown here is derived from an EMBL/GenBank/DDBJ whole genome shotgun (WGS) entry which is preliminary data.</text>
</comment>
<dbReference type="Gene3D" id="1.10.1660.10">
    <property type="match status" value="1"/>
</dbReference>
<protein>
    <submittedName>
        <fullName evidence="3">MerR family transcriptional regulator</fullName>
    </submittedName>
</protein>
<dbReference type="InterPro" id="IPR047057">
    <property type="entry name" value="MerR_fam"/>
</dbReference>
<proteinExistence type="predicted"/>
<dbReference type="InterPro" id="IPR009061">
    <property type="entry name" value="DNA-bd_dom_put_sf"/>
</dbReference>
<dbReference type="Proteomes" id="UP000642509">
    <property type="component" value="Unassembled WGS sequence"/>
</dbReference>
<dbReference type="Pfam" id="PF13411">
    <property type="entry name" value="MerR_1"/>
    <property type="match status" value="1"/>
</dbReference>
<dbReference type="SMART" id="SM00422">
    <property type="entry name" value="HTH_MERR"/>
    <property type="match status" value="1"/>
</dbReference>
<name>A0ABQ2M336_9MICC</name>
<evidence type="ECO:0000313" key="3">
    <source>
        <dbReference type="EMBL" id="GGO46286.1"/>
    </source>
</evidence>
<keyword evidence="4" id="KW-1185">Reference proteome</keyword>
<keyword evidence="1" id="KW-0238">DNA-binding</keyword>
<dbReference type="PANTHER" id="PTHR30204:SF93">
    <property type="entry name" value="HTH MERR-TYPE DOMAIN-CONTAINING PROTEIN"/>
    <property type="match status" value="1"/>
</dbReference>
<dbReference type="SUPFAM" id="SSF46955">
    <property type="entry name" value="Putative DNA-binding domain"/>
    <property type="match status" value="1"/>
</dbReference>
<evidence type="ECO:0000256" key="1">
    <source>
        <dbReference type="ARBA" id="ARBA00023125"/>
    </source>
</evidence>
<evidence type="ECO:0000259" key="2">
    <source>
        <dbReference type="PROSITE" id="PS50937"/>
    </source>
</evidence>
<accession>A0ABQ2M336</accession>
<sequence length="241" mass="27043">MAELAGTTVNAVRFYHRSGLLEEPERKSNGYKQYRARHLVRLLRIRRLRDLGVPLSRIGAVDAEGDEALEALRVLDAELQETIQRLQGARAEVAAILEHRAPPGVPAGFETVAPLMSEADRSIVSIYGQLYDEQAMADVRRMIARDTDGASRALDREFAELPEDAGEARRQDLAERLAPVLATHLIDYPWLSDPGPHLSRAQSVTDRTMAEAMAELYTAAQRDVLRRVLLIVRTERESRPR</sequence>
<dbReference type="PANTHER" id="PTHR30204">
    <property type="entry name" value="REDOX-CYCLING DRUG-SENSING TRANSCRIPTIONAL ACTIVATOR SOXR"/>
    <property type="match status" value="1"/>
</dbReference>
<dbReference type="PROSITE" id="PS50937">
    <property type="entry name" value="HTH_MERR_2"/>
    <property type="match status" value="1"/>
</dbReference>
<gene>
    <name evidence="3" type="ORF">GCM10010977_20900</name>
</gene>
<dbReference type="CDD" id="cd00592">
    <property type="entry name" value="HTH_MerR-like"/>
    <property type="match status" value="1"/>
</dbReference>
<dbReference type="InterPro" id="IPR000551">
    <property type="entry name" value="MerR-type_HTH_dom"/>
</dbReference>
<reference evidence="4" key="1">
    <citation type="journal article" date="2019" name="Int. J. Syst. Evol. Microbiol.">
        <title>The Global Catalogue of Microorganisms (GCM) 10K type strain sequencing project: providing services to taxonomists for standard genome sequencing and annotation.</title>
        <authorList>
            <consortium name="The Broad Institute Genomics Platform"/>
            <consortium name="The Broad Institute Genome Sequencing Center for Infectious Disease"/>
            <person name="Wu L."/>
            <person name="Ma J."/>
        </authorList>
    </citation>
    <scope>NUCLEOTIDE SEQUENCE [LARGE SCALE GENOMIC DNA]</scope>
    <source>
        <strain evidence="4">CGMCC 1.7064</strain>
    </source>
</reference>
<feature type="domain" description="HTH merR-type" evidence="2">
    <location>
        <begin position="1"/>
        <end position="64"/>
    </location>
</feature>
<evidence type="ECO:0000313" key="4">
    <source>
        <dbReference type="Proteomes" id="UP000642509"/>
    </source>
</evidence>
<organism evidence="3 4">
    <name type="scientific">Citricoccus zhacaiensis</name>
    <dbReference type="NCBI Taxonomy" id="489142"/>
    <lineage>
        <taxon>Bacteria</taxon>
        <taxon>Bacillati</taxon>
        <taxon>Actinomycetota</taxon>
        <taxon>Actinomycetes</taxon>
        <taxon>Micrococcales</taxon>
        <taxon>Micrococcaceae</taxon>
        <taxon>Citricoccus</taxon>
    </lineage>
</organism>